<protein>
    <recommendedName>
        <fullName evidence="9">Lycopene cyclase domain-containing protein</fullName>
    </recommendedName>
</protein>
<feature type="transmembrane region" description="Helical" evidence="8">
    <location>
        <begin position="53"/>
        <end position="72"/>
    </location>
</feature>
<proteinExistence type="predicted"/>
<keyword evidence="6 8" id="KW-0472">Membrane</keyword>
<keyword evidence="4" id="KW-0125">Carotenoid biosynthesis</keyword>
<dbReference type="NCBIfam" id="TIGR03462">
    <property type="entry name" value="CarR_dom_SF"/>
    <property type="match status" value="1"/>
</dbReference>
<dbReference type="GO" id="GO:0045436">
    <property type="term" value="F:lycopene beta cyclase activity"/>
    <property type="evidence" value="ECO:0007669"/>
    <property type="project" value="UniProtKB-ARBA"/>
</dbReference>
<evidence type="ECO:0000259" key="9">
    <source>
        <dbReference type="Pfam" id="PF18916"/>
    </source>
</evidence>
<keyword evidence="3 8" id="KW-0812">Transmembrane</keyword>
<keyword evidence="11" id="KW-1185">Reference proteome</keyword>
<dbReference type="GO" id="GO:0016117">
    <property type="term" value="P:carotenoid biosynthetic process"/>
    <property type="evidence" value="ECO:0007669"/>
    <property type="project" value="UniProtKB-KW"/>
</dbReference>
<evidence type="ECO:0000313" key="10">
    <source>
        <dbReference type="EMBL" id="GIL30945.1"/>
    </source>
</evidence>
<name>A0A8J4AI08_9ACTN</name>
<comment type="caution">
    <text evidence="10">The sequence shown here is derived from an EMBL/GenBank/DDBJ whole genome shotgun (WGS) entry which is preliminary data.</text>
</comment>
<dbReference type="GO" id="GO:0016020">
    <property type="term" value="C:membrane"/>
    <property type="evidence" value="ECO:0007669"/>
    <property type="project" value="UniProtKB-SubCell"/>
</dbReference>
<dbReference type="EMBL" id="BOPO01000128">
    <property type="protein sequence ID" value="GIL30945.1"/>
    <property type="molecule type" value="Genomic_DNA"/>
</dbReference>
<evidence type="ECO:0000256" key="2">
    <source>
        <dbReference type="ARBA" id="ARBA00004829"/>
    </source>
</evidence>
<evidence type="ECO:0000256" key="6">
    <source>
        <dbReference type="ARBA" id="ARBA00023136"/>
    </source>
</evidence>
<comment type="pathway">
    <text evidence="2">Carotenoid biosynthesis.</text>
</comment>
<evidence type="ECO:0000256" key="1">
    <source>
        <dbReference type="ARBA" id="ARBA00004141"/>
    </source>
</evidence>
<accession>A0A8J4AI08</accession>
<sequence length="155" mass="17067">MSPALLFIPRGGWVGFLLGIRRRCSIPAAGKAVGTDERFPHPTAISVGDVMDGWQYLVVLGVCVVVTVPLEFVLGARVYRRPRLLVATLAPVVVAFGAWDLFGYHRGDWWYSIRQTLGARLLGLPVEEWLFFLVVPVCALLTFEALGSRGGGRDR</sequence>
<feature type="transmembrane region" description="Helical" evidence="8">
    <location>
        <begin position="129"/>
        <end position="147"/>
    </location>
</feature>
<organism evidence="10 11">
    <name type="scientific">Actinocatenispora comari</name>
    <dbReference type="NCBI Taxonomy" id="2807577"/>
    <lineage>
        <taxon>Bacteria</taxon>
        <taxon>Bacillati</taxon>
        <taxon>Actinomycetota</taxon>
        <taxon>Actinomycetes</taxon>
        <taxon>Micromonosporales</taxon>
        <taxon>Micromonosporaceae</taxon>
        <taxon>Actinocatenispora</taxon>
    </lineage>
</organism>
<evidence type="ECO:0000256" key="4">
    <source>
        <dbReference type="ARBA" id="ARBA00022746"/>
    </source>
</evidence>
<feature type="transmembrane region" description="Helical" evidence="8">
    <location>
        <begin position="84"/>
        <end position="102"/>
    </location>
</feature>
<reference evidence="11" key="1">
    <citation type="journal article" date="2021" name="Int. J. Syst. Evol. Microbiol.">
        <title>Actinocatenispora comari sp. nov., an endophytic actinomycete isolated from aerial parts of Comarum salesowianum.</title>
        <authorList>
            <person name="Oyunbileg N."/>
            <person name="Iizaka Y."/>
            <person name="Hamada M."/>
            <person name="Davaapurev B.O."/>
            <person name="Fukumoto A."/>
            <person name="Tsetseg B."/>
            <person name="Kato F."/>
            <person name="Tamura T."/>
            <person name="Batkhuu J."/>
            <person name="Anzai Y."/>
        </authorList>
    </citation>
    <scope>NUCLEOTIDE SEQUENCE [LARGE SCALE GENOMIC DNA]</scope>
    <source>
        <strain evidence="11">NUM-2625</strain>
    </source>
</reference>
<feature type="domain" description="Lycopene cyclase" evidence="9">
    <location>
        <begin position="59"/>
        <end position="145"/>
    </location>
</feature>
<evidence type="ECO:0000313" key="11">
    <source>
        <dbReference type="Proteomes" id="UP000614996"/>
    </source>
</evidence>
<keyword evidence="5 8" id="KW-1133">Transmembrane helix</keyword>
<keyword evidence="7" id="KW-0413">Isomerase</keyword>
<dbReference type="GO" id="GO:0016872">
    <property type="term" value="F:intramolecular lyase activity"/>
    <property type="evidence" value="ECO:0007669"/>
    <property type="project" value="InterPro"/>
</dbReference>
<evidence type="ECO:0000256" key="7">
    <source>
        <dbReference type="ARBA" id="ARBA00023235"/>
    </source>
</evidence>
<dbReference type="Proteomes" id="UP000614996">
    <property type="component" value="Unassembled WGS sequence"/>
</dbReference>
<gene>
    <name evidence="10" type="ORF">NUM_61990</name>
</gene>
<evidence type="ECO:0000256" key="5">
    <source>
        <dbReference type="ARBA" id="ARBA00022989"/>
    </source>
</evidence>
<comment type="subcellular location">
    <subcellularLocation>
        <location evidence="1">Membrane</location>
        <topology evidence="1">Multi-pass membrane protein</topology>
    </subcellularLocation>
</comment>
<dbReference type="AlphaFoldDB" id="A0A8J4AI08"/>
<dbReference type="InterPro" id="IPR017825">
    <property type="entry name" value="Lycopene_cyclase_dom"/>
</dbReference>
<evidence type="ECO:0000256" key="3">
    <source>
        <dbReference type="ARBA" id="ARBA00022692"/>
    </source>
</evidence>
<evidence type="ECO:0000256" key="8">
    <source>
        <dbReference type="SAM" id="Phobius"/>
    </source>
</evidence>
<dbReference type="Pfam" id="PF18916">
    <property type="entry name" value="Lycopene_cyc"/>
    <property type="match status" value="1"/>
</dbReference>